<dbReference type="Proteomes" id="UP000002019">
    <property type="component" value="Chromosome"/>
</dbReference>
<dbReference type="RefSeq" id="WP_015425103.1">
    <property type="nucleotide sequence ID" value="NC_020449.1"/>
</dbReference>
<sequence>MQQKFIKDLAIALIVLSLFVMAVRLVSLYNTWSKIPEKSVHTKESVSDTLLTKIKSIENSIQDRKMFVFNSSKDPLRQGNIIKDKVDREKEYQEMLKNTFRLAATARDEYGNKIAYIEYQGELLEAHIGNTVKGRHILDIQDNSIRYSYNGTITTTELAPRPAKPIEETTYGSGTSGNW</sequence>
<dbReference type="EMBL" id="CU466930">
    <property type="protein sequence ID" value="CAO81245.1"/>
    <property type="molecule type" value="Genomic_DNA"/>
</dbReference>
<name>B0VJ44_CLOAI</name>
<organism evidence="1 2">
    <name type="scientific">Cloacimonas acidaminovorans (strain Evry)</name>
    <dbReference type="NCBI Taxonomy" id="459349"/>
    <lineage>
        <taxon>Bacteria</taxon>
        <taxon>Pseudomonadati</taxon>
        <taxon>Candidatus Cloacimonadota</taxon>
        <taxon>Candidatus Cloacimonadia</taxon>
        <taxon>Candidatus Cloacimonadales</taxon>
        <taxon>Candidatus Cloacimonadaceae</taxon>
        <taxon>Candidatus Cloacimonas</taxon>
    </lineage>
</organism>
<evidence type="ECO:0000313" key="1">
    <source>
        <dbReference type="EMBL" id="CAO81245.1"/>
    </source>
</evidence>
<keyword evidence="2" id="KW-1185">Reference proteome</keyword>
<evidence type="ECO:0008006" key="3">
    <source>
        <dbReference type="Google" id="ProtNLM"/>
    </source>
</evidence>
<accession>B0VJ44</accession>
<dbReference type="STRING" id="459349.CLOAM1393"/>
<protein>
    <recommendedName>
        <fullName evidence="3">Type IV pilus biogenesis protein PilP</fullName>
    </recommendedName>
</protein>
<dbReference type="KEGG" id="caci:CLOAM1393"/>
<dbReference type="HOGENOM" id="CLU_1500978_0_0_0"/>
<proteinExistence type="predicted"/>
<reference evidence="1 2" key="1">
    <citation type="journal article" date="2008" name="J. Bacteriol.">
        <title>'Candidatus Cloacamonas acidaminovorans': genome sequence reconstruction provides a first glimpse of a new bacterial division.</title>
        <authorList>
            <person name="Pelletier E."/>
            <person name="Kreimeyer A."/>
            <person name="Bocs S."/>
            <person name="Rouy Z."/>
            <person name="Gyapay G."/>
            <person name="Chouari R."/>
            <person name="Riviere D."/>
            <person name="Ganesan A."/>
            <person name="Daegelen P."/>
            <person name="Sghir A."/>
            <person name="Cohen G.N."/>
            <person name="Medigue C."/>
            <person name="Weissenbach J."/>
            <person name="Le Paslier D."/>
        </authorList>
    </citation>
    <scope>NUCLEOTIDE SEQUENCE [LARGE SCALE GENOMIC DNA]</scope>
    <source>
        <strain evidence="2">Evry</strain>
    </source>
</reference>
<evidence type="ECO:0000313" key="2">
    <source>
        <dbReference type="Proteomes" id="UP000002019"/>
    </source>
</evidence>
<gene>
    <name evidence="1" type="ordered locus">CLOAM1393</name>
</gene>
<dbReference type="AlphaFoldDB" id="B0VJ44"/>
<dbReference type="OrthoDB" id="9903324at2"/>